<dbReference type="Gene3D" id="3.10.450.50">
    <property type="match status" value="1"/>
</dbReference>
<dbReference type="InterPro" id="IPR032710">
    <property type="entry name" value="NTF2-like_dom_sf"/>
</dbReference>
<organism evidence="2 3">
    <name type="scientific">Paenibacillus harenae</name>
    <dbReference type="NCBI Taxonomy" id="306543"/>
    <lineage>
        <taxon>Bacteria</taxon>
        <taxon>Bacillati</taxon>
        <taxon>Bacillota</taxon>
        <taxon>Bacilli</taxon>
        <taxon>Bacillales</taxon>
        <taxon>Paenibacillaceae</taxon>
        <taxon>Paenibacillus</taxon>
    </lineage>
</organism>
<dbReference type="Pfam" id="PF13577">
    <property type="entry name" value="SnoaL_4"/>
    <property type="match status" value="1"/>
</dbReference>
<comment type="caution">
    <text evidence="2">The sequence shown here is derived from an EMBL/GenBank/DDBJ whole genome shotgun (WGS) entry which is preliminary data.</text>
</comment>
<evidence type="ECO:0000313" key="2">
    <source>
        <dbReference type="EMBL" id="MDQ0116633.1"/>
    </source>
</evidence>
<protein>
    <recommendedName>
        <fullName evidence="1">SnoaL-like domain-containing protein</fullName>
    </recommendedName>
</protein>
<dbReference type="SUPFAM" id="SSF54427">
    <property type="entry name" value="NTF2-like"/>
    <property type="match status" value="1"/>
</dbReference>
<sequence>MKVDGDTATGVVYSQMKMVREEDGKEVITDYSVKYDDTYVRQNGAWLIKERASHYIIIEARTLQG</sequence>
<dbReference type="EMBL" id="JAUSSU010000022">
    <property type="protein sequence ID" value="MDQ0116633.1"/>
    <property type="molecule type" value="Genomic_DNA"/>
</dbReference>
<keyword evidence="3" id="KW-1185">Reference proteome</keyword>
<gene>
    <name evidence="2" type="ORF">J2T15_006115</name>
</gene>
<dbReference type="Proteomes" id="UP001229346">
    <property type="component" value="Unassembled WGS sequence"/>
</dbReference>
<proteinExistence type="predicted"/>
<reference evidence="2 3" key="1">
    <citation type="submission" date="2023-07" db="EMBL/GenBank/DDBJ databases">
        <title>Sorghum-associated microbial communities from plants grown in Nebraska, USA.</title>
        <authorList>
            <person name="Schachtman D."/>
        </authorList>
    </citation>
    <scope>NUCLEOTIDE SEQUENCE [LARGE SCALE GENOMIC DNA]</scope>
    <source>
        <strain evidence="2 3">CC482</strain>
    </source>
</reference>
<feature type="domain" description="SnoaL-like" evidence="1">
    <location>
        <begin position="2"/>
        <end position="51"/>
    </location>
</feature>
<evidence type="ECO:0000313" key="3">
    <source>
        <dbReference type="Proteomes" id="UP001229346"/>
    </source>
</evidence>
<dbReference type="InterPro" id="IPR037401">
    <property type="entry name" value="SnoaL-like"/>
</dbReference>
<evidence type="ECO:0000259" key="1">
    <source>
        <dbReference type="Pfam" id="PF13577"/>
    </source>
</evidence>
<accession>A0ABT9UCF3</accession>
<name>A0ABT9UCF3_PAEHA</name>